<feature type="repeat" description="TPR" evidence="1">
    <location>
        <begin position="230"/>
        <end position="263"/>
    </location>
</feature>
<dbReference type="InterPro" id="IPR040478">
    <property type="entry name" value="FKBP_N_2"/>
</dbReference>
<dbReference type="EMBL" id="JADYXP020000003">
    <property type="protein sequence ID" value="KAL0127908.1"/>
    <property type="molecule type" value="Genomic_DNA"/>
</dbReference>
<feature type="domain" description="Bride of doubletime-like TPR" evidence="3">
    <location>
        <begin position="136"/>
        <end position="216"/>
    </location>
</feature>
<organism evidence="4 5">
    <name type="scientific">Cardiocondyla obscurior</name>
    <dbReference type="NCBI Taxonomy" id="286306"/>
    <lineage>
        <taxon>Eukaryota</taxon>
        <taxon>Metazoa</taxon>
        <taxon>Ecdysozoa</taxon>
        <taxon>Arthropoda</taxon>
        <taxon>Hexapoda</taxon>
        <taxon>Insecta</taxon>
        <taxon>Pterygota</taxon>
        <taxon>Neoptera</taxon>
        <taxon>Endopterygota</taxon>
        <taxon>Hymenoptera</taxon>
        <taxon>Apocrita</taxon>
        <taxon>Aculeata</taxon>
        <taxon>Formicoidea</taxon>
        <taxon>Formicidae</taxon>
        <taxon>Myrmicinae</taxon>
        <taxon>Cardiocondyla</taxon>
    </lineage>
</organism>
<evidence type="ECO:0000313" key="4">
    <source>
        <dbReference type="EMBL" id="KAL0127908.1"/>
    </source>
</evidence>
<keyword evidence="5" id="KW-1185">Reference proteome</keyword>
<dbReference type="InterPro" id="IPR011990">
    <property type="entry name" value="TPR-like_helical_dom_sf"/>
</dbReference>
<dbReference type="Pfam" id="PF13431">
    <property type="entry name" value="TPR_17"/>
    <property type="match status" value="1"/>
</dbReference>
<dbReference type="PANTHER" id="PTHR46512:SF10">
    <property type="entry name" value="FK506-BINDING PROTEIN-LIKE"/>
    <property type="match status" value="1"/>
</dbReference>
<comment type="caution">
    <text evidence="4">The sequence shown here is derived from an EMBL/GenBank/DDBJ whole genome shotgun (WGS) entry which is preliminary data.</text>
</comment>
<dbReference type="InterPro" id="IPR048919">
    <property type="entry name" value="Bdbt-like_TPR"/>
</dbReference>
<dbReference type="SMART" id="SM00028">
    <property type="entry name" value="TPR"/>
    <property type="match status" value="3"/>
</dbReference>
<dbReference type="Gene3D" id="1.25.40.10">
    <property type="entry name" value="Tetratricopeptide repeat domain"/>
    <property type="match status" value="1"/>
</dbReference>
<sequence length="296" mass="34029">MTRSWESADKSVKKDVLKLVAFSKKPTERSTCTVIVDKINVTGTSKADLKEKYHSVILDSELEKTIIIGEASSEIDDKVERAICMMNVNEISLVTITIIPKQFDESTLNNESIIVKFEITLTHCKRHKQIWEWTPEEKYDIALRYKGIGTELFKNSRIIDAFHKFSKACKLLITLEPIAGLQIDKQLEYNINDLKLALYNNMAICQLKQNNYQHVITLCTKVLEKDGNNVKALYRRGVAYGKMGDNEKATTDLKVVLTLESDNHSAKEQFDVYNNKLQESIQRSNNMMKRMFKTYS</sequence>
<dbReference type="Pfam" id="PF21603">
    <property type="entry name" value="Bdbt-like_TPR"/>
    <property type="match status" value="1"/>
</dbReference>
<dbReference type="Proteomes" id="UP001430953">
    <property type="component" value="Unassembled WGS sequence"/>
</dbReference>
<keyword evidence="1" id="KW-0802">TPR repeat</keyword>
<dbReference type="PROSITE" id="PS50005">
    <property type="entry name" value="TPR"/>
    <property type="match status" value="1"/>
</dbReference>
<evidence type="ECO:0000259" key="2">
    <source>
        <dbReference type="Pfam" id="PF18023"/>
    </source>
</evidence>
<feature type="domain" description="BDBT FKBP like N-terminal" evidence="2">
    <location>
        <begin position="5"/>
        <end position="125"/>
    </location>
</feature>
<evidence type="ECO:0000256" key="1">
    <source>
        <dbReference type="PROSITE-ProRule" id="PRU00339"/>
    </source>
</evidence>
<dbReference type="PANTHER" id="PTHR46512">
    <property type="entry name" value="PEPTIDYLPROLYL ISOMERASE"/>
    <property type="match status" value="1"/>
</dbReference>
<evidence type="ECO:0000313" key="5">
    <source>
        <dbReference type="Proteomes" id="UP001430953"/>
    </source>
</evidence>
<dbReference type="InterPro" id="IPR019734">
    <property type="entry name" value="TPR_rpt"/>
</dbReference>
<gene>
    <name evidence="4" type="ORF">PUN28_003278</name>
</gene>
<dbReference type="Gene3D" id="2.40.30.320">
    <property type="match status" value="1"/>
</dbReference>
<accession>A0AAW2GK31</accession>
<dbReference type="SUPFAM" id="SSF48452">
    <property type="entry name" value="TPR-like"/>
    <property type="match status" value="1"/>
</dbReference>
<evidence type="ECO:0008006" key="6">
    <source>
        <dbReference type="Google" id="ProtNLM"/>
    </source>
</evidence>
<proteinExistence type="predicted"/>
<dbReference type="AlphaFoldDB" id="A0AAW2GK31"/>
<dbReference type="InterPro" id="IPR050754">
    <property type="entry name" value="FKBP4/5/8-like"/>
</dbReference>
<reference evidence="4 5" key="1">
    <citation type="submission" date="2023-03" db="EMBL/GenBank/DDBJ databases">
        <title>High recombination rates correlate with genetic variation in Cardiocondyla obscurior ants.</title>
        <authorList>
            <person name="Errbii M."/>
        </authorList>
    </citation>
    <scope>NUCLEOTIDE SEQUENCE [LARGE SCALE GENOMIC DNA]</scope>
    <source>
        <strain evidence="4">Alpha-2009</strain>
        <tissue evidence="4">Whole body</tissue>
    </source>
</reference>
<protein>
    <recommendedName>
        <fullName evidence="6">BDBT FKBP like N-terminal domain-containing protein</fullName>
    </recommendedName>
</protein>
<evidence type="ECO:0000259" key="3">
    <source>
        <dbReference type="Pfam" id="PF21603"/>
    </source>
</evidence>
<dbReference type="Pfam" id="PF18023">
    <property type="entry name" value="FKBP_N_2"/>
    <property type="match status" value="1"/>
</dbReference>
<name>A0AAW2GK31_9HYME</name>